<evidence type="ECO:0000313" key="7">
    <source>
        <dbReference type="EMBL" id="GAA3667835.1"/>
    </source>
</evidence>
<dbReference type="Pfam" id="PF22381">
    <property type="entry name" value="Staph_reg_Sar_Rot"/>
    <property type="match status" value="1"/>
</dbReference>
<comment type="subcellular location">
    <subcellularLocation>
        <location evidence="1">Cytoplasm</location>
    </subcellularLocation>
</comment>
<dbReference type="InterPro" id="IPR039422">
    <property type="entry name" value="MarR/SlyA-like"/>
</dbReference>
<sequence>MRNAYGMPNTGASAALDPMLCFAVYSLDRRIGRIYRDLLAPVNLSYTQYIVLRALWGNDGMPLTVSELGEVLDLDSGTLSPLLARLESRGLIRRARGGGGDERIVRVALTDDGAELEAKVGDVQQLLCERIPADPADVADLLGRLRAVSDAIATARG</sequence>
<accession>A0ABP7BV64</accession>
<reference evidence="8" key="1">
    <citation type="journal article" date="2019" name="Int. J. Syst. Evol. Microbiol.">
        <title>The Global Catalogue of Microorganisms (GCM) 10K type strain sequencing project: providing services to taxonomists for standard genome sequencing and annotation.</title>
        <authorList>
            <consortium name="The Broad Institute Genomics Platform"/>
            <consortium name="The Broad Institute Genome Sequencing Center for Infectious Disease"/>
            <person name="Wu L."/>
            <person name="Ma J."/>
        </authorList>
    </citation>
    <scope>NUCLEOTIDE SEQUENCE [LARGE SCALE GENOMIC DNA]</scope>
    <source>
        <strain evidence="8">JCM 16546</strain>
    </source>
</reference>
<dbReference type="InterPro" id="IPR000835">
    <property type="entry name" value="HTH_MarR-typ"/>
</dbReference>
<feature type="domain" description="HTH marR-type" evidence="6">
    <location>
        <begin position="17"/>
        <end position="150"/>
    </location>
</feature>
<protein>
    <submittedName>
        <fullName evidence="7">MarR family transcriptional regulator</fullName>
    </submittedName>
</protein>
<dbReference type="InterPro" id="IPR055166">
    <property type="entry name" value="Transc_reg_Sar_Rot_HTH"/>
</dbReference>
<dbReference type="SUPFAM" id="SSF46785">
    <property type="entry name" value="Winged helix' DNA-binding domain"/>
    <property type="match status" value="1"/>
</dbReference>
<gene>
    <name evidence="7" type="ORF">GCM10022202_32400</name>
</gene>
<dbReference type="InterPro" id="IPR036390">
    <property type="entry name" value="WH_DNA-bd_sf"/>
</dbReference>
<dbReference type="Proteomes" id="UP001410795">
    <property type="component" value="Unassembled WGS sequence"/>
</dbReference>
<keyword evidence="2" id="KW-0963">Cytoplasm</keyword>
<comment type="caution">
    <text evidence="7">The sequence shown here is derived from an EMBL/GenBank/DDBJ whole genome shotgun (WGS) entry which is preliminary data.</text>
</comment>
<keyword evidence="4" id="KW-0238">DNA-binding</keyword>
<proteinExistence type="predicted"/>
<evidence type="ECO:0000256" key="5">
    <source>
        <dbReference type="ARBA" id="ARBA00023163"/>
    </source>
</evidence>
<evidence type="ECO:0000313" key="8">
    <source>
        <dbReference type="Proteomes" id="UP001410795"/>
    </source>
</evidence>
<dbReference type="PANTHER" id="PTHR33164">
    <property type="entry name" value="TRANSCRIPTIONAL REGULATOR, MARR FAMILY"/>
    <property type="match status" value="1"/>
</dbReference>
<name>A0ABP7BV64_9MICO</name>
<organism evidence="7 8">
    <name type="scientific">Microbacterium marinilacus</name>
    <dbReference type="NCBI Taxonomy" id="415209"/>
    <lineage>
        <taxon>Bacteria</taxon>
        <taxon>Bacillati</taxon>
        <taxon>Actinomycetota</taxon>
        <taxon>Actinomycetes</taxon>
        <taxon>Micrococcales</taxon>
        <taxon>Microbacteriaceae</taxon>
        <taxon>Microbacterium</taxon>
    </lineage>
</organism>
<dbReference type="EMBL" id="BAAAYV010000025">
    <property type="protein sequence ID" value="GAA3667835.1"/>
    <property type="molecule type" value="Genomic_DNA"/>
</dbReference>
<keyword evidence="8" id="KW-1185">Reference proteome</keyword>
<dbReference type="Gene3D" id="1.10.10.10">
    <property type="entry name" value="Winged helix-like DNA-binding domain superfamily/Winged helix DNA-binding domain"/>
    <property type="match status" value="1"/>
</dbReference>
<dbReference type="SMART" id="SM00347">
    <property type="entry name" value="HTH_MARR"/>
    <property type="match status" value="1"/>
</dbReference>
<evidence type="ECO:0000256" key="4">
    <source>
        <dbReference type="ARBA" id="ARBA00023125"/>
    </source>
</evidence>
<dbReference type="PANTHER" id="PTHR33164:SF5">
    <property type="entry name" value="ORGANIC HYDROPEROXIDE RESISTANCE TRANSCRIPTIONAL REGULATOR"/>
    <property type="match status" value="1"/>
</dbReference>
<keyword evidence="3" id="KW-0805">Transcription regulation</keyword>
<evidence type="ECO:0000256" key="3">
    <source>
        <dbReference type="ARBA" id="ARBA00023015"/>
    </source>
</evidence>
<dbReference type="PROSITE" id="PS50995">
    <property type="entry name" value="HTH_MARR_2"/>
    <property type="match status" value="1"/>
</dbReference>
<evidence type="ECO:0000256" key="1">
    <source>
        <dbReference type="ARBA" id="ARBA00004496"/>
    </source>
</evidence>
<keyword evidence="5" id="KW-0804">Transcription</keyword>
<dbReference type="InterPro" id="IPR036388">
    <property type="entry name" value="WH-like_DNA-bd_sf"/>
</dbReference>
<evidence type="ECO:0000256" key="2">
    <source>
        <dbReference type="ARBA" id="ARBA00022490"/>
    </source>
</evidence>
<evidence type="ECO:0000259" key="6">
    <source>
        <dbReference type="PROSITE" id="PS50995"/>
    </source>
</evidence>